<dbReference type="PIRSF" id="PIRSF036492">
    <property type="entry name" value="ALDH"/>
    <property type="match status" value="1"/>
</dbReference>
<dbReference type="PANTHER" id="PTHR43570:SF16">
    <property type="entry name" value="ALDEHYDE DEHYDROGENASE TYPE III, ISOFORM Q"/>
    <property type="match status" value="1"/>
</dbReference>
<accession>A0A9P9AE91</accession>
<name>A0A9P9AE91_9HYPO</name>
<evidence type="ECO:0000259" key="6">
    <source>
        <dbReference type="Pfam" id="PF00171"/>
    </source>
</evidence>
<dbReference type="OrthoDB" id="440325at2759"/>
<dbReference type="CDD" id="cd07135">
    <property type="entry name" value="ALDH_F14-YMR110C"/>
    <property type="match status" value="1"/>
</dbReference>
<evidence type="ECO:0000256" key="1">
    <source>
        <dbReference type="ARBA" id="ARBA00009986"/>
    </source>
</evidence>
<reference evidence="7 8" key="1">
    <citation type="journal article" date="2021" name="Nat. Commun.">
        <title>Genetic determinants of endophytism in the Arabidopsis root mycobiome.</title>
        <authorList>
            <person name="Mesny F."/>
            <person name="Miyauchi S."/>
            <person name="Thiergart T."/>
            <person name="Pickel B."/>
            <person name="Atanasova L."/>
            <person name="Karlsson M."/>
            <person name="Huettel B."/>
            <person name="Barry K.W."/>
            <person name="Haridas S."/>
            <person name="Chen C."/>
            <person name="Bauer D."/>
            <person name="Andreopoulos W."/>
            <person name="Pangilinan J."/>
            <person name="LaButti K."/>
            <person name="Riley R."/>
            <person name="Lipzen A."/>
            <person name="Clum A."/>
            <person name="Drula E."/>
            <person name="Henrissat B."/>
            <person name="Kohler A."/>
            <person name="Grigoriev I.V."/>
            <person name="Martin F.M."/>
            <person name="Hacquard S."/>
        </authorList>
    </citation>
    <scope>NUCLEOTIDE SEQUENCE [LARGE SCALE GENOMIC DNA]</scope>
    <source>
        <strain evidence="7 8">MPI-CAGE-CH-0241</strain>
    </source>
</reference>
<keyword evidence="3 4" id="KW-0560">Oxidoreductase</keyword>
<evidence type="ECO:0000256" key="4">
    <source>
        <dbReference type="PIRNR" id="PIRNR036492"/>
    </source>
</evidence>
<dbReference type="PANTHER" id="PTHR43570">
    <property type="entry name" value="ALDEHYDE DEHYDROGENASE"/>
    <property type="match status" value="1"/>
</dbReference>
<dbReference type="InterPro" id="IPR016162">
    <property type="entry name" value="Ald_DH_N"/>
</dbReference>
<dbReference type="InterPro" id="IPR012394">
    <property type="entry name" value="Aldehyde_DH_NAD(P)"/>
</dbReference>
<dbReference type="Pfam" id="PF00171">
    <property type="entry name" value="Aldedh"/>
    <property type="match status" value="1"/>
</dbReference>
<feature type="active site" evidence="5">
    <location>
        <position position="216"/>
    </location>
</feature>
<dbReference type="SUPFAM" id="SSF53720">
    <property type="entry name" value="ALDH-like"/>
    <property type="match status" value="1"/>
</dbReference>
<dbReference type="GO" id="GO:0004029">
    <property type="term" value="F:aldehyde dehydrogenase (NAD+) activity"/>
    <property type="evidence" value="ECO:0007669"/>
    <property type="project" value="TreeGrafter"/>
</dbReference>
<dbReference type="AlphaFoldDB" id="A0A9P9AE91"/>
<dbReference type="Proteomes" id="UP000777438">
    <property type="component" value="Unassembled WGS sequence"/>
</dbReference>
<keyword evidence="2" id="KW-0125">Carotenoid biosynthesis</keyword>
<gene>
    <name evidence="7" type="ORF">B0T10DRAFT_541737</name>
</gene>
<dbReference type="Gene3D" id="3.40.605.10">
    <property type="entry name" value="Aldehyde Dehydrogenase, Chain A, domain 1"/>
    <property type="match status" value="1"/>
</dbReference>
<feature type="domain" description="Aldehyde dehydrogenase" evidence="6">
    <location>
        <begin position="4"/>
        <end position="434"/>
    </location>
</feature>
<dbReference type="FunFam" id="3.40.605.10:FF:000004">
    <property type="entry name" value="Aldehyde dehydrogenase"/>
    <property type="match status" value="1"/>
</dbReference>
<keyword evidence="8" id="KW-1185">Reference proteome</keyword>
<dbReference type="GO" id="GO:0016117">
    <property type="term" value="P:carotenoid biosynthetic process"/>
    <property type="evidence" value="ECO:0007669"/>
    <property type="project" value="UniProtKB-KW"/>
</dbReference>
<dbReference type="InterPro" id="IPR015590">
    <property type="entry name" value="Aldehyde_DH_dom"/>
</dbReference>
<dbReference type="InterPro" id="IPR016163">
    <property type="entry name" value="Ald_DH_C"/>
</dbReference>
<comment type="caution">
    <text evidence="7">The sequence shown here is derived from an EMBL/GenBank/DDBJ whole genome shotgun (WGS) entry which is preliminary data.</text>
</comment>
<dbReference type="GO" id="GO:0006081">
    <property type="term" value="P:aldehyde metabolic process"/>
    <property type="evidence" value="ECO:0007669"/>
    <property type="project" value="InterPro"/>
</dbReference>
<evidence type="ECO:0000256" key="5">
    <source>
        <dbReference type="PIRSR" id="PIRSR036492-1"/>
    </source>
</evidence>
<dbReference type="GO" id="GO:0005737">
    <property type="term" value="C:cytoplasm"/>
    <property type="evidence" value="ECO:0007669"/>
    <property type="project" value="TreeGrafter"/>
</dbReference>
<evidence type="ECO:0000256" key="2">
    <source>
        <dbReference type="ARBA" id="ARBA00022746"/>
    </source>
</evidence>
<evidence type="ECO:0000313" key="7">
    <source>
        <dbReference type="EMBL" id="KAH6869186.1"/>
    </source>
</evidence>
<evidence type="ECO:0000256" key="3">
    <source>
        <dbReference type="ARBA" id="ARBA00023002"/>
    </source>
</evidence>
<proteinExistence type="inferred from homology"/>
<evidence type="ECO:0000313" key="8">
    <source>
        <dbReference type="Proteomes" id="UP000777438"/>
    </source>
</evidence>
<dbReference type="Gene3D" id="3.40.309.10">
    <property type="entry name" value="Aldehyde Dehydrogenase, Chain A, domain 2"/>
    <property type="match status" value="1"/>
</dbReference>
<feature type="active site" evidence="5">
    <location>
        <position position="250"/>
    </location>
</feature>
<protein>
    <recommendedName>
        <fullName evidence="4">Aldehyde dehydrogenase</fullName>
    </recommendedName>
</protein>
<dbReference type="EMBL" id="JAGPYM010000078">
    <property type="protein sequence ID" value="KAH6869186.1"/>
    <property type="molecule type" value="Genomic_DNA"/>
</dbReference>
<organism evidence="7 8">
    <name type="scientific">Thelonectria olida</name>
    <dbReference type="NCBI Taxonomy" id="1576542"/>
    <lineage>
        <taxon>Eukaryota</taxon>
        <taxon>Fungi</taxon>
        <taxon>Dikarya</taxon>
        <taxon>Ascomycota</taxon>
        <taxon>Pezizomycotina</taxon>
        <taxon>Sordariomycetes</taxon>
        <taxon>Hypocreomycetidae</taxon>
        <taxon>Hypocreales</taxon>
        <taxon>Nectriaceae</taxon>
        <taxon>Thelonectria</taxon>
    </lineage>
</organism>
<sequence length="480" mass="53370">MSFSTDTQVDEAYAQVSTTFSSHKTKSLRWRTHQIQRVWWMLEDNKERIVEALYKDLHKHKLEALSVDVCGIQTACVYTLKHLKSWASDDKPSRFNPLNFFGGTRVRKEPKGVVLILSAWNYPFMELLEPMISALAAGCCVVLKPSELATASQALIQEIVPQYLDQDAIQVLTAGPAEMKYILQKRWDHIFFTGSAAVGKIIYENAARYLTSVTLELGGQSPAFVSAKADIDLAAKRIAAAKFMNAGQVCLSVNHVFVDPIVKEEFISSLTKHFEQFLGGSHIPDYYSHIINKRNFDRLSALLDQTSGKIVYGGERNPETLGFSPTVVVDVSPSDSLMSEELFGPILPILDATLDEAISHTTNNERPLAIYPFTTSQAEKDKILGSTISGGVCINDAIVHTLSEGAPFGGTGYSGIGAYHGPYGFKEFTHMRTVVDIPKWMDIILRPRFPPYTEKSAIALANAFRPVDKVWFDRDAAYET</sequence>
<dbReference type="InterPro" id="IPR016161">
    <property type="entry name" value="Ald_DH/histidinol_DH"/>
</dbReference>
<comment type="similarity">
    <text evidence="1 4">Belongs to the aldehyde dehydrogenase family.</text>
</comment>